<keyword evidence="4" id="KW-1185">Reference proteome</keyword>
<sequence length="239" mass="25836">MLKVAQPTAGQAQAFKKEMQVLGKTQHVNILLFMGFMAWPGFAITSQWDVAHHHASTRSSSVTWPADCPGQDYLPRTPSTGISGLTTSSQSRGSQGRSVTSAWPRRGGAGSSGPRLCAVDGAEVIRPNPYSFQSDAYAYRVVLYELMTGSLPYSHIDNRDQIILMGACCRLPQVLARGAAPLPPDPGQRRSLPKAERSASKPSLHGTQTDELSTCLLSAARLDRLALLVKTTFSRGVKR</sequence>
<dbReference type="InterPro" id="IPR011009">
    <property type="entry name" value="Kinase-like_dom_sf"/>
</dbReference>
<evidence type="ECO:0000259" key="2">
    <source>
        <dbReference type="Pfam" id="PF07714"/>
    </source>
</evidence>
<comment type="caution">
    <text evidence="3">The sequence shown here is derived from an EMBL/GenBank/DDBJ whole genome shotgun (WGS) entry which is preliminary data.</text>
</comment>
<feature type="compositionally biased region" description="Low complexity" evidence="1">
    <location>
        <begin position="83"/>
        <end position="106"/>
    </location>
</feature>
<name>A0AA40LQD9_CNENI</name>
<proteinExistence type="predicted"/>
<gene>
    <name evidence="3" type="ORF">QTO34_015110</name>
</gene>
<dbReference type="InterPro" id="IPR001245">
    <property type="entry name" value="Ser-Thr/Tyr_kinase_cat_dom"/>
</dbReference>
<accession>A0AA40LQD9</accession>
<feature type="region of interest" description="Disordered" evidence="1">
    <location>
        <begin position="75"/>
        <end position="114"/>
    </location>
</feature>
<feature type="domain" description="Serine-threonine/tyrosine-protein kinase catalytic" evidence="2">
    <location>
        <begin position="123"/>
        <end position="173"/>
    </location>
</feature>
<evidence type="ECO:0000313" key="4">
    <source>
        <dbReference type="Proteomes" id="UP001177744"/>
    </source>
</evidence>
<feature type="region of interest" description="Disordered" evidence="1">
    <location>
        <begin position="179"/>
        <end position="207"/>
    </location>
</feature>
<evidence type="ECO:0000256" key="1">
    <source>
        <dbReference type="SAM" id="MobiDB-lite"/>
    </source>
</evidence>
<dbReference type="Pfam" id="PF07714">
    <property type="entry name" value="PK_Tyr_Ser-Thr"/>
    <property type="match status" value="1"/>
</dbReference>
<dbReference type="Gene3D" id="3.30.200.20">
    <property type="entry name" value="Phosphorylase Kinase, domain 1"/>
    <property type="match status" value="1"/>
</dbReference>
<organism evidence="3 4">
    <name type="scientific">Cnephaeus nilssonii</name>
    <name type="common">Northern bat</name>
    <name type="synonym">Eptesicus nilssonii</name>
    <dbReference type="NCBI Taxonomy" id="3371016"/>
    <lineage>
        <taxon>Eukaryota</taxon>
        <taxon>Metazoa</taxon>
        <taxon>Chordata</taxon>
        <taxon>Craniata</taxon>
        <taxon>Vertebrata</taxon>
        <taxon>Euteleostomi</taxon>
        <taxon>Mammalia</taxon>
        <taxon>Eutheria</taxon>
        <taxon>Laurasiatheria</taxon>
        <taxon>Chiroptera</taxon>
        <taxon>Yangochiroptera</taxon>
        <taxon>Vespertilionidae</taxon>
        <taxon>Cnephaeus</taxon>
    </lineage>
</organism>
<dbReference type="SUPFAM" id="SSF56112">
    <property type="entry name" value="Protein kinase-like (PK-like)"/>
    <property type="match status" value="1"/>
</dbReference>
<protein>
    <recommendedName>
        <fullName evidence="2">Serine-threonine/tyrosine-protein kinase catalytic domain-containing protein</fullName>
    </recommendedName>
</protein>
<dbReference type="GO" id="GO:0004672">
    <property type="term" value="F:protein kinase activity"/>
    <property type="evidence" value="ECO:0007669"/>
    <property type="project" value="InterPro"/>
</dbReference>
<dbReference type="Proteomes" id="UP001177744">
    <property type="component" value="Unassembled WGS sequence"/>
</dbReference>
<evidence type="ECO:0000313" key="3">
    <source>
        <dbReference type="EMBL" id="KAK1342346.1"/>
    </source>
</evidence>
<dbReference type="EMBL" id="JAULJE010000005">
    <property type="protein sequence ID" value="KAK1342346.1"/>
    <property type="molecule type" value="Genomic_DNA"/>
</dbReference>
<dbReference type="AlphaFoldDB" id="A0AA40LQD9"/>
<dbReference type="Gene3D" id="1.10.510.10">
    <property type="entry name" value="Transferase(Phosphotransferase) domain 1"/>
    <property type="match status" value="1"/>
</dbReference>
<reference evidence="3" key="1">
    <citation type="submission" date="2023-06" db="EMBL/GenBank/DDBJ databases">
        <title>Reference genome for the Northern bat (Eptesicus nilssonii), a most northern bat species.</title>
        <authorList>
            <person name="Laine V.N."/>
            <person name="Pulliainen A.T."/>
            <person name="Lilley T.M."/>
        </authorList>
    </citation>
    <scope>NUCLEOTIDE SEQUENCE</scope>
    <source>
        <strain evidence="3">BLF_Eptnil</strain>
        <tissue evidence="3">Kidney</tissue>
    </source>
</reference>